<dbReference type="GO" id="GO:0003700">
    <property type="term" value="F:DNA-binding transcription factor activity"/>
    <property type="evidence" value="ECO:0007669"/>
    <property type="project" value="InterPro"/>
</dbReference>
<accession>A0A1I2TU45</accession>
<dbReference type="Pfam" id="PF12833">
    <property type="entry name" value="HTH_18"/>
    <property type="match status" value="1"/>
</dbReference>
<feature type="domain" description="HTH araC/xylS-type" evidence="4">
    <location>
        <begin position="111"/>
        <end position="179"/>
    </location>
</feature>
<dbReference type="Gene3D" id="1.10.10.60">
    <property type="entry name" value="Homeodomain-like"/>
    <property type="match status" value="2"/>
</dbReference>
<evidence type="ECO:0000259" key="4">
    <source>
        <dbReference type="PROSITE" id="PS01124"/>
    </source>
</evidence>
<evidence type="ECO:0000313" key="6">
    <source>
        <dbReference type="Proteomes" id="UP000199642"/>
    </source>
</evidence>
<proteinExistence type="predicted"/>
<evidence type="ECO:0000256" key="3">
    <source>
        <dbReference type="ARBA" id="ARBA00023163"/>
    </source>
</evidence>
<keyword evidence="3" id="KW-0804">Transcription</keyword>
<evidence type="ECO:0000256" key="2">
    <source>
        <dbReference type="ARBA" id="ARBA00023125"/>
    </source>
</evidence>
<keyword evidence="6" id="KW-1185">Reference proteome</keyword>
<dbReference type="SMART" id="SM00342">
    <property type="entry name" value="HTH_ARAC"/>
    <property type="match status" value="1"/>
</dbReference>
<dbReference type="AlphaFoldDB" id="A0A1I2TU45"/>
<dbReference type="PROSITE" id="PS00041">
    <property type="entry name" value="HTH_ARAC_FAMILY_1"/>
    <property type="match status" value="1"/>
</dbReference>
<gene>
    <name evidence="5" type="ORF">SAMN04487988_106214</name>
</gene>
<evidence type="ECO:0000256" key="1">
    <source>
        <dbReference type="ARBA" id="ARBA00023015"/>
    </source>
</evidence>
<dbReference type="RefSeq" id="WP_177188460.1">
    <property type="nucleotide sequence ID" value="NZ_FOPC01000006.1"/>
</dbReference>
<dbReference type="Proteomes" id="UP000199642">
    <property type="component" value="Unassembled WGS sequence"/>
</dbReference>
<organism evidence="5 6">
    <name type="scientific">Algoriphagus hitonicola</name>
    <dbReference type="NCBI Taxonomy" id="435880"/>
    <lineage>
        <taxon>Bacteria</taxon>
        <taxon>Pseudomonadati</taxon>
        <taxon>Bacteroidota</taxon>
        <taxon>Cytophagia</taxon>
        <taxon>Cytophagales</taxon>
        <taxon>Cyclobacteriaceae</taxon>
        <taxon>Algoriphagus</taxon>
    </lineage>
</organism>
<dbReference type="STRING" id="435880.SAMN04487988_106214"/>
<dbReference type="SUPFAM" id="SSF46689">
    <property type="entry name" value="Homeodomain-like"/>
    <property type="match status" value="1"/>
</dbReference>
<dbReference type="GO" id="GO:0043565">
    <property type="term" value="F:sequence-specific DNA binding"/>
    <property type="evidence" value="ECO:0007669"/>
    <property type="project" value="InterPro"/>
</dbReference>
<dbReference type="InterPro" id="IPR018062">
    <property type="entry name" value="HTH_AraC-typ_CS"/>
</dbReference>
<name>A0A1I2TU45_9BACT</name>
<dbReference type="PROSITE" id="PS01124">
    <property type="entry name" value="HTH_ARAC_FAMILY_2"/>
    <property type="match status" value="1"/>
</dbReference>
<dbReference type="EMBL" id="FOPC01000006">
    <property type="protein sequence ID" value="SFG68432.1"/>
    <property type="molecule type" value="Genomic_DNA"/>
</dbReference>
<reference evidence="6" key="1">
    <citation type="submission" date="2016-10" db="EMBL/GenBank/DDBJ databases">
        <authorList>
            <person name="Varghese N."/>
            <person name="Submissions S."/>
        </authorList>
    </citation>
    <scope>NUCLEOTIDE SEQUENCE [LARGE SCALE GENOMIC DNA]</scope>
    <source>
        <strain evidence="6">DSM 19315</strain>
    </source>
</reference>
<dbReference type="InterPro" id="IPR009057">
    <property type="entry name" value="Homeodomain-like_sf"/>
</dbReference>
<evidence type="ECO:0000313" key="5">
    <source>
        <dbReference type="EMBL" id="SFG68432.1"/>
    </source>
</evidence>
<dbReference type="InterPro" id="IPR018060">
    <property type="entry name" value="HTH_AraC"/>
</dbReference>
<keyword evidence="2" id="KW-0238">DNA-binding</keyword>
<sequence length="189" mass="21788">MENLQQIRVKNMVCPRCIQAVKEELERQQIPYESVDLGIIHLKKIPSPEKKELLGKGLKEIGFELLESKNATLIESIKNTLIQQIHHSNQTLETNYSDFLEAKLKQDYVQLSRLFSQVEGLTIEKYITRLKIEKAKELILYNEQKLAEIAFQLGYSSAAYLSAIFKKETGMKPSQFKQNSGKRKSLDEV</sequence>
<dbReference type="PANTHER" id="PTHR43280:SF28">
    <property type="entry name" value="HTH-TYPE TRANSCRIPTIONAL ACTIVATOR RHAS"/>
    <property type="match status" value="1"/>
</dbReference>
<dbReference type="PANTHER" id="PTHR43280">
    <property type="entry name" value="ARAC-FAMILY TRANSCRIPTIONAL REGULATOR"/>
    <property type="match status" value="1"/>
</dbReference>
<keyword evidence="1" id="KW-0805">Transcription regulation</keyword>
<protein>
    <submittedName>
        <fullName evidence="5">Transcriptional regulator, AraC family</fullName>
    </submittedName>
</protein>